<dbReference type="Proteomes" id="UP000433050">
    <property type="component" value="Unassembled WGS sequence"/>
</dbReference>
<reference evidence="1 2" key="1">
    <citation type="submission" date="2019-12" db="EMBL/GenBank/DDBJ databases">
        <authorList>
            <person name="Reyes-Prieto M."/>
        </authorList>
    </citation>
    <scope>NUCLEOTIDE SEQUENCE [LARGE SCALE GENOMIC DNA]</scope>
    <source>
        <strain evidence="1">HF14-78462</strain>
    </source>
</reference>
<protein>
    <submittedName>
        <fullName evidence="1">Uncharacterized protein</fullName>
    </submittedName>
</protein>
<proteinExistence type="predicted"/>
<accession>A0A5S9NAT8</accession>
<dbReference type="EMBL" id="CACSAS010000001">
    <property type="protein sequence ID" value="CAA0086881.1"/>
    <property type="molecule type" value="Genomic_DNA"/>
</dbReference>
<evidence type="ECO:0000313" key="2">
    <source>
        <dbReference type="Proteomes" id="UP000433050"/>
    </source>
</evidence>
<organism evidence="1 2">
    <name type="scientific">Starkeya nomas</name>
    <dbReference type="NCBI Taxonomy" id="2666134"/>
    <lineage>
        <taxon>Bacteria</taxon>
        <taxon>Pseudomonadati</taxon>
        <taxon>Pseudomonadota</taxon>
        <taxon>Alphaproteobacteria</taxon>
        <taxon>Hyphomicrobiales</taxon>
        <taxon>Xanthobacteraceae</taxon>
        <taxon>Starkeya</taxon>
    </lineage>
</organism>
<dbReference type="AlphaFoldDB" id="A0A5S9NAT8"/>
<dbReference type="Pfam" id="PF06995">
    <property type="entry name" value="Phage_P2_GpU"/>
    <property type="match status" value="1"/>
</dbReference>
<evidence type="ECO:0000313" key="1">
    <source>
        <dbReference type="EMBL" id="CAA0086881.1"/>
    </source>
</evidence>
<name>A0A5S9NAT8_9HYPH</name>
<dbReference type="InterPro" id="IPR009734">
    <property type="entry name" value="Myoviridae_GpU"/>
</dbReference>
<keyword evidence="2" id="KW-1185">Reference proteome</keyword>
<dbReference type="RefSeq" id="WP_159597668.1">
    <property type="nucleotide sequence ID" value="NZ_CACSAS010000001.1"/>
</dbReference>
<gene>
    <name evidence="1" type="ORF">STARVERO_00322</name>
</gene>
<sequence>MRIWLGDIEIGVGTGRGALTGPTALSEEYANSYARHDVLRGKPVLQYIGQELDTREFTFFFDEGFCSPEAQWALLFAAYSAQTALPLIAGGPFNGRHFVVEKLGRTVLKTSRSGGRVVRLDSTMSLLEAPIPDLLSAGLSSAVRTASALGSVAGKALARR</sequence>